<dbReference type="Proteomes" id="UP000031552">
    <property type="component" value="Unassembled WGS sequence"/>
</dbReference>
<gene>
    <name evidence="1" type="ORF">CSEC_1490</name>
</gene>
<dbReference type="AlphaFoldDB" id="A0A090E0G5"/>
<accession>A0A090E0G5</accession>
<evidence type="ECO:0000313" key="2">
    <source>
        <dbReference type="Proteomes" id="UP000031552"/>
    </source>
</evidence>
<sequence length="136" mass="15760">MVRQIADIISDLKIFCMEGDYMLRLSKLTDELLQAKNKEEALPALFGILEKYPEEELGSPGPLVHAIEKCKGYEKALIYSLDRRPSTLGIWMLYRLLKKRSDSEYKEALRKIKINPLSSEQMKEDAELIAEWLKIN</sequence>
<dbReference type="EMBL" id="CCEJ010000007">
    <property type="protein sequence ID" value="CDR34304.1"/>
    <property type="molecule type" value="Genomic_DNA"/>
</dbReference>
<dbReference type="STRING" id="1437425.CSEC_1490"/>
<comment type="caution">
    <text evidence="1">The sequence shown here is derived from an EMBL/GenBank/DDBJ whole genome shotgun (WGS) entry which is preliminary data.</text>
</comment>
<dbReference type="RefSeq" id="WP_053331891.1">
    <property type="nucleotide sequence ID" value="NZ_CCEJ010000007.1"/>
</dbReference>
<reference evidence="1" key="2">
    <citation type="submission" date="2014-09" db="EMBL/GenBank/DDBJ databases">
        <title>Criblamydia sequanensis harbors a mega-plasmid encoding arsenite resistance.</title>
        <authorList>
            <person name="Bertelli C."/>
            <person name="Goesmann A."/>
            <person name="Greub G."/>
        </authorList>
    </citation>
    <scope>NUCLEOTIDE SEQUENCE [LARGE SCALE GENOMIC DNA]</scope>
    <source>
        <strain evidence="1">CRIB-18</strain>
    </source>
</reference>
<organism evidence="1 2">
    <name type="scientific">Candidatus Criblamydia sequanensis CRIB-18</name>
    <dbReference type="NCBI Taxonomy" id="1437425"/>
    <lineage>
        <taxon>Bacteria</taxon>
        <taxon>Pseudomonadati</taxon>
        <taxon>Chlamydiota</taxon>
        <taxon>Chlamydiia</taxon>
        <taxon>Parachlamydiales</taxon>
        <taxon>Candidatus Criblamydiaceae</taxon>
        <taxon>Candidatus Criblamydia</taxon>
    </lineage>
</organism>
<dbReference type="OrthoDB" id="197072at2"/>
<reference evidence="1" key="1">
    <citation type="submission" date="2013-12" db="EMBL/GenBank/DDBJ databases">
        <authorList>
            <person name="Linke B."/>
        </authorList>
    </citation>
    <scope>NUCLEOTIDE SEQUENCE [LARGE SCALE GENOMIC DNA]</scope>
    <source>
        <strain evidence="1">CRIB-18</strain>
    </source>
</reference>
<proteinExistence type="predicted"/>
<protein>
    <submittedName>
        <fullName evidence="1">Uncharacterized protein</fullName>
    </submittedName>
</protein>
<keyword evidence="2" id="KW-1185">Reference proteome</keyword>
<evidence type="ECO:0000313" key="1">
    <source>
        <dbReference type="EMBL" id="CDR34304.1"/>
    </source>
</evidence>
<name>A0A090E0G5_9BACT</name>